<accession>A0A941ECH1</accession>
<dbReference type="InterPro" id="IPR036457">
    <property type="entry name" value="PPM-type-like_dom_sf"/>
</dbReference>
<organism evidence="3 4">
    <name type="scientific">Actinospica acidithermotolerans</name>
    <dbReference type="NCBI Taxonomy" id="2828514"/>
    <lineage>
        <taxon>Bacteria</taxon>
        <taxon>Bacillati</taxon>
        <taxon>Actinomycetota</taxon>
        <taxon>Actinomycetes</taxon>
        <taxon>Catenulisporales</taxon>
        <taxon>Actinospicaceae</taxon>
        <taxon>Actinospica</taxon>
    </lineage>
</organism>
<feature type="domain" description="PPM-type phosphatase" evidence="2">
    <location>
        <begin position="41"/>
        <end position="238"/>
    </location>
</feature>
<dbReference type="Gene3D" id="3.60.40.10">
    <property type="entry name" value="PPM-type phosphatase domain"/>
    <property type="match status" value="1"/>
</dbReference>
<evidence type="ECO:0000313" key="3">
    <source>
        <dbReference type="EMBL" id="MBR7827932.1"/>
    </source>
</evidence>
<keyword evidence="4" id="KW-1185">Reference proteome</keyword>
<sequence>MDRAISKFEPQPPIRTGLNRADTEFDGWSSPELTLRSASVRGYLHRHNGKPRQDAVETAYHPRTRTVVFAVADGVSSAPRAELGAVVACQAFVANLIHQLDLGQVIEWQQAVDSTVDALLVEGSRLPGVTAGDPSQIERQLATTLVAGTIWPTDDGMLLTVLQIGDSTAWILDREGYHPLLASKNERPGGVVSNAVSPLPRRPQGPIAQARLNLTPGQVLLVGTDGFGDPLGDGDGLVGELFRHHLLPGPPPAVGLAHLLDFSRELFDDDRTLLALWPLAQARGSSG</sequence>
<gene>
    <name evidence="3" type="ORF">KDK95_16565</name>
</gene>
<protein>
    <submittedName>
        <fullName evidence="3">Protein phosphatase 2C domain-containing protein</fullName>
    </submittedName>
</protein>
<dbReference type="Pfam" id="PF13672">
    <property type="entry name" value="PP2C_2"/>
    <property type="match status" value="1"/>
</dbReference>
<dbReference type="RefSeq" id="WP_212519073.1">
    <property type="nucleotide sequence ID" value="NZ_JAGSOH010000045.1"/>
</dbReference>
<proteinExistence type="predicted"/>
<evidence type="ECO:0000256" key="1">
    <source>
        <dbReference type="SAM" id="MobiDB-lite"/>
    </source>
</evidence>
<dbReference type="Proteomes" id="UP000676325">
    <property type="component" value="Unassembled WGS sequence"/>
</dbReference>
<reference evidence="3" key="1">
    <citation type="submission" date="2021-04" db="EMBL/GenBank/DDBJ databases">
        <title>Genome based classification of Actinospica acidithermotolerans sp. nov., an actinobacterium isolated from an Indonesian hot spring.</title>
        <authorList>
            <person name="Kusuma A.B."/>
            <person name="Putra K.E."/>
            <person name="Nafisah S."/>
            <person name="Loh J."/>
            <person name="Nouioui I."/>
            <person name="Goodfellow M."/>
        </authorList>
    </citation>
    <scope>NUCLEOTIDE SEQUENCE</scope>
    <source>
        <strain evidence="3">MGRD01-02</strain>
    </source>
</reference>
<dbReference type="InterPro" id="IPR001932">
    <property type="entry name" value="PPM-type_phosphatase-like_dom"/>
</dbReference>
<evidence type="ECO:0000313" key="4">
    <source>
        <dbReference type="Proteomes" id="UP000676325"/>
    </source>
</evidence>
<dbReference type="SUPFAM" id="SSF81606">
    <property type="entry name" value="PP2C-like"/>
    <property type="match status" value="1"/>
</dbReference>
<name>A0A941ECH1_9ACTN</name>
<evidence type="ECO:0000259" key="2">
    <source>
        <dbReference type="Pfam" id="PF13672"/>
    </source>
</evidence>
<dbReference type="AlphaFoldDB" id="A0A941ECH1"/>
<dbReference type="EMBL" id="JAGSOH010000045">
    <property type="protein sequence ID" value="MBR7827932.1"/>
    <property type="molecule type" value="Genomic_DNA"/>
</dbReference>
<comment type="caution">
    <text evidence="3">The sequence shown here is derived from an EMBL/GenBank/DDBJ whole genome shotgun (WGS) entry which is preliminary data.</text>
</comment>
<feature type="region of interest" description="Disordered" evidence="1">
    <location>
        <begin position="1"/>
        <end position="22"/>
    </location>
</feature>